<sequence>MTAYPMGSGDREEEDLSRSRNEGFGHEAETAHEEGHVTGERVGDHTGDPYPEDGPYDTADTAETAETPRDETPKDDDLLVAGDPAPGDTPADDGHVDAVPVEAVPADVPSSDVPADLPRTNDEDRSLFEEGYGEGFRKRWQEVQANFVDDPYETVRQAEQLADEVVTSLTTALTERKRELDDRWSNEKDNTEELRQSLRGYRTLLDRLLAL</sequence>
<evidence type="ECO:0000313" key="3">
    <source>
        <dbReference type="Proteomes" id="UP001501237"/>
    </source>
</evidence>
<proteinExistence type="predicted"/>
<accession>A0ABP6Q698</accession>
<comment type="caution">
    <text evidence="2">The sequence shown here is derived from an EMBL/GenBank/DDBJ whole genome shotgun (WGS) entry which is preliminary data.</text>
</comment>
<dbReference type="RefSeq" id="WP_344825848.1">
    <property type="nucleotide sequence ID" value="NZ_BAAAUV010000005.1"/>
</dbReference>
<gene>
    <name evidence="2" type="ORF">GCM10010468_22440</name>
</gene>
<protein>
    <submittedName>
        <fullName evidence="2">Uncharacterized protein</fullName>
    </submittedName>
</protein>
<evidence type="ECO:0000313" key="2">
    <source>
        <dbReference type="EMBL" id="GAA3206777.1"/>
    </source>
</evidence>
<keyword evidence="3" id="KW-1185">Reference proteome</keyword>
<feature type="compositionally biased region" description="Basic and acidic residues" evidence="1">
    <location>
        <begin position="66"/>
        <end position="77"/>
    </location>
</feature>
<feature type="compositionally biased region" description="Low complexity" evidence="1">
    <location>
        <begin position="56"/>
        <end position="65"/>
    </location>
</feature>
<dbReference type="Proteomes" id="UP001501237">
    <property type="component" value="Unassembled WGS sequence"/>
</dbReference>
<dbReference type="EMBL" id="BAAAUV010000005">
    <property type="protein sequence ID" value="GAA3206777.1"/>
    <property type="molecule type" value="Genomic_DNA"/>
</dbReference>
<feature type="compositionally biased region" description="Basic and acidic residues" evidence="1">
    <location>
        <begin position="16"/>
        <end position="47"/>
    </location>
</feature>
<name>A0ABP6Q698_9ACTN</name>
<feature type="region of interest" description="Disordered" evidence="1">
    <location>
        <begin position="1"/>
        <end position="124"/>
    </location>
</feature>
<reference evidence="3" key="1">
    <citation type="journal article" date="2019" name="Int. J. Syst. Evol. Microbiol.">
        <title>The Global Catalogue of Microorganisms (GCM) 10K type strain sequencing project: providing services to taxonomists for standard genome sequencing and annotation.</title>
        <authorList>
            <consortium name="The Broad Institute Genomics Platform"/>
            <consortium name="The Broad Institute Genome Sequencing Center for Infectious Disease"/>
            <person name="Wu L."/>
            <person name="Ma J."/>
        </authorList>
    </citation>
    <scope>NUCLEOTIDE SEQUENCE [LARGE SCALE GENOMIC DNA]</scope>
    <source>
        <strain evidence="3">JCM 9377</strain>
    </source>
</reference>
<feature type="compositionally biased region" description="Low complexity" evidence="1">
    <location>
        <begin position="97"/>
        <end position="109"/>
    </location>
</feature>
<evidence type="ECO:0000256" key="1">
    <source>
        <dbReference type="SAM" id="MobiDB-lite"/>
    </source>
</evidence>
<organism evidence="2 3">
    <name type="scientific">Actinocorallia longicatena</name>
    <dbReference type="NCBI Taxonomy" id="111803"/>
    <lineage>
        <taxon>Bacteria</taxon>
        <taxon>Bacillati</taxon>
        <taxon>Actinomycetota</taxon>
        <taxon>Actinomycetes</taxon>
        <taxon>Streptosporangiales</taxon>
        <taxon>Thermomonosporaceae</taxon>
        <taxon>Actinocorallia</taxon>
    </lineage>
</organism>